<dbReference type="EMBL" id="KZ452646">
    <property type="protein sequence ID" value="PKA48284.1"/>
    <property type="molecule type" value="Genomic_DNA"/>
</dbReference>
<dbReference type="AlphaFoldDB" id="A0A2H9ZYC4"/>
<evidence type="ECO:0000313" key="1">
    <source>
        <dbReference type="EMBL" id="PKA48284.1"/>
    </source>
</evidence>
<organism evidence="1 2">
    <name type="scientific">Apostasia shenzhenica</name>
    <dbReference type="NCBI Taxonomy" id="1088818"/>
    <lineage>
        <taxon>Eukaryota</taxon>
        <taxon>Viridiplantae</taxon>
        <taxon>Streptophyta</taxon>
        <taxon>Embryophyta</taxon>
        <taxon>Tracheophyta</taxon>
        <taxon>Spermatophyta</taxon>
        <taxon>Magnoliopsida</taxon>
        <taxon>Liliopsida</taxon>
        <taxon>Asparagales</taxon>
        <taxon>Orchidaceae</taxon>
        <taxon>Apostasioideae</taxon>
        <taxon>Apostasia</taxon>
    </lineage>
</organism>
<proteinExistence type="predicted"/>
<name>A0A2H9ZYC4_9ASPA</name>
<reference evidence="1 2" key="1">
    <citation type="journal article" date="2017" name="Nature">
        <title>The Apostasia genome and the evolution of orchids.</title>
        <authorList>
            <person name="Zhang G.Q."/>
            <person name="Liu K.W."/>
            <person name="Li Z."/>
            <person name="Lohaus R."/>
            <person name="Hsiao Y.Y."/>
            <person name="Niu S.C."/>
            <person name="Wang J.Y."/>
            <person name="Lin Y.C."/>
            <person name="Xu Q."/>
            <person name="Chen L.J."/>
            <person name="Yoshida K."/>
            <person name="Fujiwara S."/>
            <person name="Wang Z.W."/>
            <person name="Zhang Y.Q."/>
            <person name="Mitsuda N."/>
            <person name="Wang M."/>
            <person name="Liu G.H."/>
            <person name="Pecoraro L."/>
            <person name="Huang H.X."/>
            <person name="Xiao X.J."/>
            <person name="Lin M."/>
            <person name="Wu X.Y."/>
            <person name="Wu W.L."/>
            <person name="Chen Y.Y."/>
            <person name="Chang S.B."/>
            <person name="Sakamoto S."/>
            <person name="Ohme-Takagi M."/>
            <person name="Yagi M."/>
            <person name="Zeng S.J."/>
            <person name="Shen C.Y."/>
            <person name="Yeh C.M."/>
            <person name="Luo Y.B."/>
            <person name="Tsai W.C."/>
            <person name="Van de Peer Y."/>
            <person name="Liu Z.J."/>
        </authorList>
    </citation>
    <scope>NUCLEOTIDE SEQUENCE [LARGE SCALE GENOMIC DNA]</scope>
    <source>
        <strain evidence="2">cv. Shenzhen</strain>
        <tissue evidence="1">Stem</tissue>
    </source>
</reference>
<gene>
    <name evidence="1" type="ORF">AXF42_Ash020719</name>
</gene>
<evidence type="ECO:0000313" key="2">
    <source>
        <dbReference type="Proteomes" id="UP000236161"/>
    </source>
</evidence>
<sequence length="66" mass="7622">MPKGLGASETSCPMFVLNAWADLRGFIISGLKSYLFMHLHRKEVIIIVEILRRRSYLTRCHDICTL</sequence>
<protein>
    <submittedName>
        <fullName evidence="1">Uncharacterized protein</fullName>
    </submittedName>
</protein>
<accession>A0A2H9ZYC4</accession>
<dbReference type="Proteomes" id="UP000236161">
    <property type="component" value="Unassembled WGS sequence"/>
</dbReference>
<keyword evidence="2" id="KW-1185">Reference proteome</keyword>